<keyword evidence="4" id="KW-1185">Reference proteome</keyword>
<organism evidence="3 4">
    <name type="scientific">Psychroflexus lacisalsi</name>
    <dbReference type="NCBI Taxonomy" id="503928"/>
    <lineage>
        <taxon>Bacteria</taxon>
        <taxon>Pseudomonadati</taxon>
        <taxon>Bacteroidota</taxon>
        <taxon>Flavobacteriia</taxon>
        <taxon>Flavobacteriales</taxon>
        <taxon>Flavobacteriaceae</taxon>
        <taxon>Psychroflexus</taxon>
    </lineage>
</organism>
<dbReference type="Pfam" id="PF07484">
    <property type="entry name" value="Collar"/>
    <property type="match status" value="1"/>
</dbReference>
<comment type="caution">
    <text evidence="3">The sequence shown here is derived from an EMBL/GenBank/DDBJ whole genome shotgun (WGS) entry which is preliminary data.</text>
</comment>
<name>A0ABP3VMW2_9FLAO</name>
<proteinExistence type="predicted"/>
<gene>
    <name evidence="3" type="ORF">GCM10009433_19140</name>
</gene>
<reference evidence="4" key="1">
    <citation type="journal article" date="2019" name="Int. J. Syst. Evol. Microbiol.">
        <title>The Global Catalogue of Microorganisms (GCM) 10K type strain sequencing project: providing services to taxonomists for standard genome sequencing and annotation.</title>
        <authorList>
            <consortium name="The Broad Institute Genomics Platform"/>
            <consortium name="The Broad Institute Genome Sequencing Center for Infectious Disease"/>
            <person name="Wu L."/>
            <person name="Ma J."/>
        </authorList>
    </citation>
    <scope>NUCLEOTIDE SEQUENCE [LARGE SCALE GENOMIC DNA]</scope>
    <source>
        <strain evidence="4">JCM 16231</strain>
    </source>
</reference>
<dbReference type="InterPro" id="IPR011083">
    <property type="entry name" value="Phage_tail_collar_dom"/>
</dbReference>
<sequence length="293" mass="31256">MNKHLLLAVFSLFFFGISNAQTTANQSGIAIQGIARDANNTARANQNIQLSLAFYYINASGQEQEIINLNNSVTTDSFGVFSLTLDTNVNNNPVFANHESYLRIKDGNGTTISDEKLKTVPYSISAGNGVPTGSIMAFMGATIPKGWVLCDGRTLTNVAGSEELRALVGNNVPNLQGYFLRGAGSNGFTEKTTSVGVAYDDTNLSHGHAVNIDTSSDGAYNPTNEAYNRLLQFTGNYTVNNPDNTSFGREPDLGGSSVLNIPAHTHKVSGNTLTSGSNESAPVHFGVNYMIKL</sequence>
<evidence type="ECO:0000256" key="1">
    <source>
        <dbReference type="SAM" id="SignalP"/>
    </source>
</evidence>
<dbReference type="InterPro" id="IPR037053">
    <property type="entry name" value="Phage_tail_collar_dom_sf"/>
</dbReference>
<keyword evidence="1" id="KW-0732">Signal</keyword>
<dbReference type="EMBL" id="BAAAGG010000006">
    <property type="protein sequence ID" value="GAA0760237.1"/>
    <property type="molecule type" value="Genomic_DNA"/>
</dbReference>
<evidence type="ECO:0000313" key="4">
    <source>
        <dbReference type="Proteomes" id="UP001500185"/>
    </source>
</evidence>
<evidence type="ECO:0000259" key="2">
    <source>
        <dbReference type="Pfam" id="PF07484"/>
    </source>
</evidence>
<feature type="chain" id="PRO_5045941868" description="Phage tail collar domain-containing protein" evidence="1">
    <location>
        <begin position="21"/>
        <end position="293"/>
    </location>
</feature>
<dbReference type="SUPFAM" id="SSF88874">
    <property type="entry name" value="Receptor-binding domain of short tail fibre protein gp12"/>
    <property type="match status" value="1"/>
</dbReference>
<dbReference type="Gene3D" id="3.90.1340.10">
    <property type="entry name" value="Phage tail collar domain"/>
    <property type="match status" value="1"/>
</dbReference>
<accession>A0ABP3VMW2</accession>
<evidence type="ECO:0000313" key="3">
    <source>
        <dbReference type="EMBL" id="GAA0760237.1"/>
    </source>
</evidence>
<feature type="signal peptide" evidence="1">
    <location>
        <begin position="1"/>
        <end position="20"/>
    </location>
</feature>
<dbReference type="RefSeq" id="WP_224455658.1">
    <property type="nucleotide sequence ID" value="NZ_BAAAGG010000006.1"/>
</dbReference>
<dbReference type="Proteomes" id="UP001500185">
    <property type="component" value="Unassembled WGS sequence"/>
</dbReference>
<feature type="domain" description="Phage tail collar" evidence="2">
    <location>
        <begin position="133"/>
        <end position="179"/>
    </location>
</feature>
<protein>
    <recommendedName>
        <fullName evidence="2">Phage tail collar domain-containing protein</fullName>
    </recommendedName>
</protein>